<evidence type="ECO:0000256" key="1">
    <source>
        <dbReference type="SAM" id="MobiDB-lite"/>
    </source>
</evidence>
<name>A0A1L9TKK6_9EURO</name>
<feature type="compositionally biased region" description="Basic and acidic residues" evidence="1">
    <location>
        <begin position="177"/>
        <end position="191"/>
    </location>
</feature>
<evidence type="ECO:0000313" key="3">
    <source>
        <dbReference type="Proteomes" id="UP000184356"/>
    </source>
</evidence>
<gene>
    <name evidence="2" type="ORF">ASPSYDRAFT_148826</name>
</gene>
<dbReference type="Proteomes" id="UP000184356">
    <property type="component" value="Unassembled WGS sequence"/>
</dbReference>
<keyword evidence="3" id="KW-1185">Reference proteome</keyword>
<feature type="region of interest" description="Disordered" evidence="1">
    <location>
        <begin position="354"/>
        <end position="473"/>
    </location>
</feature>
<feature type="compositionally biased region" description="Basic and acidic residues" evidence="1">
    <location>
        <begin position="324"/>
        <end position="337"/>
    </location>
</feature>
<feature type="compositionally biased region" description="Basic and acidic residues" evidence="1">
    <location>
        <begin position="432"/>
        <end position="444"/>
    </location>
</feature>
<evidence type="ECO:0000313" key="2">
    <source>
        <dbReference type="EMBL" id="OJJ59911.1"/>
    </source>
</evidence>
<dbReference type="VEuPathDB" id="FungiDB:ASPSYDRAFT_148826"/>
<dbReference type="EMBL" id="KV878585">
    <property type="protein sequence ID" value="OJJ59911.1"/>
    <property type="molecule type" value="Genomic_DNA"/>
</dbReference>
<reference evidence="3" key="1">
    <citation type="journal article" date="2017" name="Genome Biol.">
        <title>Comparative genomics reveals high biological diversity and specific adaptations in the industrially and medically important fungal genus Aspergillus.</title>
        <authorList>
            <person name="de Vries R.P."/>
            <person name="Riley R."/>
            <person name="Wiebenga A."/>
            <person name="Aguilar-Osorio G."/>
            <person name="Amillis S."/>
            <person name="Uchima C.A."/>
            <person name="Anderluh G."/>
            <person name="Asadollahi M."/>
            <person name="Askin M."/>
            <person name="Barry K."/>
            <person name="Battaglia E."/>
            <person name="Bayram O."/>
            <person name="Benocci T."/>
            <person name="Braus-Stromeyer S.A."/>
            <person name="Caldana C."/>
            <person name="Canovas D."/>
            <person name="Cerqueira G.C."/>
            <person name="Chen F."/>
            <person name="Chen W."/>
            <person name="Choi C."/>
            <person name="Clum A."/>
            <person name="Dos Santos R.A."/>
            <person name="Damasio A.R."/>
            <person name="Diallinas G."/>
            <person name="Emri T."/>
            <person name="Fekete E."/>
            <person name="Flipphi M."/>
            <person name="Freyberg S."/>
            <person name="Gallo A."/>
            <person name="Gournas C."/>
            <person name="Habgood R."/>
            <person name="Hainaut M."/>
            <person name="Harispe M.L."/>
            <person name="Henrissat B."/>
            <person name="Hilden K.S."/>
            <person name="Hope R."/>
            <person name="Hossain A."/>
            <person name="Karabika E."/>
            <person name="Karaffa L."/>
            <person name="Karanyi Z."/>
            <person name="Krasevec N."/>
            <person name="Kuo A."/>
            <person name="Kusch H."/>
            <person name="LaButti K."/>
            <person name="Lagendijk E.L."/>
            <person name="Lapidus A."/>
            <person name="Levasseur A."/>
            <person name="Lindquist E."/>
            <person name="Lipzen A."/>
            <person name="Logrieco A.F."/>
            <person name="MacCabe A."/>
            <person name="Maekelae M.R."/>
            <person name="Malavazi I."/>
            <person name="Melin P."/>
            <person name="Meyer V."/>
            <person name="Mielnichuk N."/>
            <person name="Miskei M."/>
            <person name="Molnar A.P."/>
            <person name="Mule G."/>
            <person name="Ngan C.Y."/>
            <person name="Orejas M."/>
            <person name="Orosz E."/>
            <person name="Ouedraogo J.P."/>
            <person name="Overkamp K.M."/>
            <person name="Park H.-S."/>
            <person name="Perrone G."/>
            <person name="Piumi F."/>
            <person name="Punt P.J."/>
            <person name="Ram A.F."/>
            <person name="Ramon A."/>
            <person name="Rauscher S."/>
            <person name="Record E."/>
            <person name="Riano-Pachon D.M."/>
            <person name="Robert V."/>
            <person name="Roehrig J."/>
            <person name="Ruller R."/>
            <person name="Salamov A."/>
            <person name="Salih N.S."/>
            <person name="Samson R.A."/>
            <person name="Sandor E."/>
            <person name="Sanguinetti M."/>
            <person name="Schuetze T."/>
            <person name="Sepcic K."/>
            <person name="Shelest E."/>
            <person name="Sherlock G."/>
            <person name="Sophianopoulou V."/>
            <person name="Squina F.M."/>
            <person name="Sun H."/>
            <person name="Susca A."/>
            <person name="Todd R.B."/>
            <person name="Tsang A."/>
            <person name="Unkles S.E."/>
            <person name="van de Wiele N."/>
            <person name="van Rossen-Uffink D."/>
            <person name="Oliveira J.V."/>
            <person name="Vesth T.C."/>
            <person name="Visser J."/>
            <person name="Yu J.-H."/>
            <person name="Zhou M."/>
            <person name="Andersen M.R."/>
            <person name="Archer D.B."/>
            <person name="Baker S.E."/>
            <person name="Benoit I."/>
            <person name="Brakhage A.A."/>
            <person name="Braus G.H."/>
            <person name="Fischer R."/>
            <person name="Frisvad J.C."/>
            <person name="Goldman G.H."/>
            <person name="Houbraken J."/>
            <person name="Oakley B."/>
            <person name="Pocsi I."/>
            <person name="Scazzocchio C."/>
            <person name="Seiboth B."/>
            <person name="vanKuyk P.A."/>
            <person name="Wortman J."/>
            <person name="Dyer P.S."/>
            <person name="Grigoriev I.V."/>
        </authorList>
    </citation>
    <scope>NUCLEOTIDE SEQUENCE [LARGE SCALE GENOMIC DNA]</scope>
    <source>
        <strain evidence="3">CBS 593.65</strain>
    </source>
</reference>
<dbReference type="AlphaFoldDB" id="A0A1L9TKK6"/>
<accession>A0A1L9TKK6</accession>
<dbReference type="OrthoDB" id="5421971at2759"/>
<proteinExistence type="predicted"/>
<feature type="compositionally biased region" description="Polar residues" evidence="1">
    <location>
        <begin position="383"/>
        <end position="410"/>
    </location>
</feature>
<feature type="compositionally biased region" description="Basic residues" evidence="1">
    <location>
        <begin position="290"/>
        <end position="302"/>
    </location>
</feature>
<feature type="region of interest" description="Disordered" evidence="1">
    <location>
        <begin position="177"/>
        <end position="236"/>
    </location>
</feature>
<organism evidence="2 3">
    <name type="scientific">Aspergillus sydowii CBS 593.65</name>
    <dbReference type="NCBI Taxonomy" id="1036612"/>
    <lineage>
        <taxon>Eukaryota</taxon>
        <taxon>Fungi</taxon>
        <taxon>Dikarya</taxon>
        <taxon>Ascomycota</taxon>
        <taxon>Pezizomycotina</taxon>
        <taxon>Eurotiomycetes</taxon>
        <taxon>Eurotiomycetidae</taxon>
        <taxon>Eurotiales</taxon>
        <taxon>Aspergillaceae</taxon>
        <taxon>Aspergillus</taxon>
        <taxon>Aspergillus subgen. Nidulantes</taxon>
    </lineage>
</organism>
<protein>
    <submittedName>
        <fullName evidence="2">Uncharacterized protein</fullName>
    </submittedName>
</protein>
<dbReference type="GeneID" id="63757916"/>
<dbReference type="RefSeq" id="XP_040703717.1">
    <property type="nucleotide sequence ID" value="XM_040841843.1"/>
</dbReference>
<dbReference type="STRING" id="1036612.A0A1L9TKK6"/>
<sequence length="473" mass="52696">MMRPRDPRVRQTINQISYNLESANETAQERIYTFSHNYIFPCFTSIGNCVNSCTATCLPTREDHLRRRRRRYADFDFYDDWENEEADDTILGWGTDELDRLLAGSGLGRGSSDQPRRQRRMSYGARRASRRKSGLLVPDDRDDPTVIPSSSFLGFLERFPWRFGARGLKYRPSAADLQEHPTGLRDVHEQEPLIEEGEETVGGPVNGNNGRYRSSTQSSRETANSLSSRGDLIMSDEEEDAVPLDDEFAMALARRGTGLESDDQEGGKPDSMRSTSGTFSIAPTTSSKSSKSKKKKKQKRSSRIQSPPSSFADVSRDMASISIDDLKREDEQAAREEELEIVRKRLAARQLALNRGISIKDVKTASISPPQTAPSGVAHSALPVNTSEVSGKQDSAFNNTVTRQDSNLRLSESDSRTEPFPPLPDTPMSPESIEHISTHSDPSRNSDVPLKPVEPVPEPEDDAPSSKTDNDRN</sequence>
<feature type="region of interest" description="Disordered" evidence="1">
    <location>
        <begin position="104"/>
        <end position="143"/>
    </location>
</feature>
<feature type="compositionally biased region" description="Polar residues" evidence="1">
    <location>
        <begin position="365"/>
        <end position="374"/>
    </location>
</feature>
<feature type="compositionally biased region" description="Polar residues" evidence="1">
    <location>
        <begin position="272"/>
        <end position="285"/>
    </location>
</feature>
<feature type="region of interest" description="Disordered" evidence="1">
    <location>
        <begin position="257"/>
        <end position="337"/>
    </location>
</feature>
<feature type="compositionally biased region" description="Polar residues" evidence="1">
    <location>
        <begin position="206"/>
        <end position="228"/>
    </location>
</feature>